<dbReference type="Proteomes" id="UP001598130">
    <property type="component" value="Unassembled WGS sequence"/>
</dbReference>
<name>A0ABW6CLV7_9CAUL</name>
<dbReference type="EMBL" id="JAOTJD010000013">
    <property type="protein sequence ID" value="MFD3264053.1"/>
    <property type="molecule type" value="Genomic_DNA"/>
</dbReference>
<dbReference type="InterPro" id="IPR000182">
    <property type="entry name" value="GNAT_dom"/>
</dbReference>
<dbReference type="Pfam" id="PF00583">
    <property type="entry name" value="Acetyltransf_1"/>
    <property type="match status" value="1"/>
</dbReference>
<dbReference type="RefSeq" id="WP_377369429.1">
    <property type="nucleotide sequence ID" value="NZ_JAOTJD010000013.1"/>
</dbReference>
<dbReference type="SUPFAM" id="SSF55729">
    <property type="entry name" value="Acyl-CoA N-acyltransferases (Nat)"/>
    <property type="match status" value="1"/>
</dbReference>
<dbReference type="Gene3D" id="3.40.630.30">
    <property type="match status" value="1"/>
</dbReference>
<dbReference type="CDD" id="cd04301">
    <property type="entry name" value="NAT_SF"/>
    <property type="match status" value="1"/>
</dbReference>
<keyword evidence="5" id="KW-1185">Reference proteome</keyword>
<keyword evidence="2" id="KW-0012">Acyltransferase</keyword>
<sequence>MGDYGSSILRLATAADAPALQRVLFDTFDSTWRPNISESAALAYVQENRPAAYVGSRGLLFWVVQVGSEIAGFVDWDGDFINALHVRSAHARQGVGRRLMDHAEAEIAHAGFSSVRLETDTFNVRSQAFYAARGYREEGRYPDEEWASGLTTLLLVKRFD</sequence>
<proteinExistence type="predicted"/>
<evidence type="ECO:0000313" key="4">
    <source>
        <dbReference type="EMBL" id="MFD3264053.1"/>
    </source>
</evidence>
<gene>
    <name evidence="4" type="ORF">OCL97_08780</name>
</gene>
<dbReference type="PANTHER" id="PTHR43877">
    <property type="entry name" value="AMINOALKYLPHOSPHONATE N-ACETYLTRANSFERASE-RELATED-RELATED"/>
    <property type="match status" value="1"/>
</dbReference>
<accession>A0ABW6CLV7</accession>
<reference evidence="4 5" key="1">
    <citation type="submission" date="2022-09" db="EMBL/GenBank/DDBJ databases">
        <title>New species of Phenylobacterium.</title>
        <authorList>
            <person name="Mieszkin S."/>
        </authorList>
    </citation>
    <scope>NUCLEOTIDE SEQUENCE [LARGE SCALE GENOMIC DNA]</scope>
    <source>
        <strain evidence="4 5">HK31-G</strain>
    </source>
</reference>
<evidence type="ECO:0000313" key="5">
    <source>
        <dbReference type="Proteomes" id="UP001598130"/>
    </source>
</evidence>
<organism evidence="4 5">
    <name type="scientific">Phenylobacterium ferrooxidans</name>
    <dbReference type="NCBI Taxonomy" id="2982689"/>
    <lineage>
        <taxon>Bacteria</taxon>
        <taxon>Pseudomonadati</taxon>
        <taxon>Pseudomonadota</taxon>
        <taxon>Alphaproteobacteria</taxon>
        <taxon>Caulobacterales</taxon>
        <taxon>Caulobacteraceae</taxon>
        <taxon>Phenylobacterium</taxon>
    </lineage>
</organism>
<evidence type="ECO:0000256" key="2">
    <source>
        <dbReference type="ARBA" id="ARBA00023315"/>
    </source>
</evidence>
<dbReference type="PROSITE" id="PS51186">
    <property type="entry name" value="GNAT"/>
    <property type="match status" value="1"/>
</dbReference>
<evidence type="ECO:0000259" key="3">
    <source>
        <dbReference type="PROSITE" id="PS51186"/>
    </source>
</evidence>
<keyword evidence="1" id="KW-0808">Transferase</keyword>
<feature type="domain" description="N-acetyltransferase" evidence="3">
    <location>
        <begin position="7"/>
        <end position="160"/>
    </location>
</feature>
<evidence type="ECO:0000256" key="1">
    <source>
        <dbReference type="ARBA" id="ARBA00022679"/>
    </source>
</evidence>
<comment type="caution">
    <text evidence="4">The sequence shown here is derived from an EMBL/GenBank/DDBJ whole genome shotgun (WGS) entry which is preliminary data.</text>
</comment>
<dbReference type="InterPro" id="IPR016181">
    <property type="entry name" value="Acyl_CoA_acyltransferase"/>
</dbReference>
<dbReference type="PANTHER" id="PTHR43877:SF2">
    <property type="entry name" value="AMINOALKYLPHOSPHONATE N-ACETYLTRANSFERASE-RELATED"/>
    <property type="match status" value="1"/>
</dbReference>
<dbReference type="InterPro" id="IPR050832">
    <property type="entry name" value="Bact_Acetyltransf"/>
</dbReference>
<protein>
    <submittedName>
        <fullName evidence="4">GNAT family N-acetyltransferase</fullName>
    </submittedName>
</protein>